<dbReference type="InterPro" id="IPR009057">
    <property type="entry name" value="Homeodomain-like_sf"/>
</dbReference>
<dbReference type="SUPFAM" id="SSF46689">
    <property type="entry name" value="Homeodomain-like"/>
    <property type="match status" value="1"/>
</dbReference>
<dbReference type="Gene3D" id="1.10.357.10">
    <property type="entry name" value="Tetracycline Repressor, domain 2"/>
    <property type="match status" value="1"/>
</dbReference>
<dbReference type="PROSITE" id="PS50977">
    <property type="entry name" value="HTH_TETR_2"/>
    <property type="match status" value="1"/>
</dbReference>
<evidence type="ECO:0000256" key="2">
    <source>
        <dbReference type="PROSITE-ProRule" id="PRU00335"/>
    </source>
</evidence>
<evidence type="ECO:0000259" key="4">
    <source>
        <dbReference type="PROSITE" id="PS50977"/>
    </source>
</evidence>
<keyword evidence="6" id="KW-1185">Reference proteome</keyword>
<proteinExistence type="predicted"/>
<sequence length="223" mass="24678">MKRSGSRSEATAMALVEAALQIIRESGVKSVTHRKVCSYAGVALGSSTYHYENLDNLILDAFGHYVDTVSVKYEAHFEGATSDEDLIEGALTLVNAMTTDMGNAILEWELFAEAGRQDAYRELGHKWSRRARAAIERYVSPKTAHMMEAVWDGSTVQRVLNGNQMSDDMIRELLRAALELDPSRGYPRQEEAAKPVTAKPVKKTAKKAAAKRATTTRRRSKAS</sequence>
<dbReference type="GO" id="GO:0003677">
    <property type="term" value="F:DNA binding"/>
    <property type="evidence" value="ECO:0007669"/>
    <property type="project" value="UniProtKB-UniRule"/>
</dbReference>
<evidence type="ECO:0000313" key="5">
    <source>
        <dbReference type="EMBL" id="BBZ36819.1"/>
    </source>
</evidence>
<name>A0A7I7Y5A4_9MYCO</name>
<dbReference type="InterPro" id="IPR001647">
    <property type="entry name" value="HTH_TetR"/>
</dbReference>
<protein>
    <submittedName>
        <fullName evidence="5">EbrA repressor</fullName>
    </submittedName>
</protein>
<organism evidence="5 6">
    <name type="scientific">Mycolicibacterium confluentis</name>
    <dbReference type="NCBI Taxonomy" id="28047"/>
    <lineage>
        <taxon>Bacteria</taxon>
        <taxon>Bacillati</taxon>
        <taxon>Actinomycetota</taxon>
        <taxon>Actinomycetes</taxon>
        <taxon>Mycobacteriales</taxon>
        <taxon>Mycobacteriaceae</taxon>
        <taxon>Mycolicibacterium</taxon>
    </lineage>
</organism>
<feature type="compositionally biased region" description="Basic residues" evidence="3">
    <location>
        <begin position="200"/>
        <end position="223"/>
    </location>
</feature>
<dbReference type="InterPro" id="IPR041583">
    <property type="entry name" value="TetR_C_31"/>
</dbReference>
<evidence type="ECO:0000256" key="1">
    <source>
        <dbReference type="ARBA" id="ARBA00023125"/>
    </source>
</evidence>
<evidence type="ECO:0000313" key="6">
    <source>
        <dbReference type="Proteomes" id="UP000466931"/>
    </source>
</evidence>
<accession>A0A7I7Y5A4</accession>
<evidence type="ECO:0000256" key="3">
    <source>
        <dbReference type="SAM" id="MobiDB-lite"/>
    </source>
</evidence>
<dbReference type="Pfam" id="PF17940">
    <property type="entry name" value="TetR_C_31"/>
    <property type="match status" value="1"/>
</dbReference>
<dbReference type="Proteomes" id="UP000466931">
    <property type="component" value="Chromosome"/>
</dbReference>
<dbReference type="AlphaFoldDB" id="A0A7I7Y5A4"/>
<feature type="domain" description="HTH tetR-type" evidence="4">
    <location>
        <begin position="9"/>
        <end position="69"/>
    </location>
</feature>
<gene>
    <name evidence="5" type="ORF">MCNF_54240</name>
</gene>
<reference evidence="5" key="1">
    <citation type="journal article" date="2019" name="Emerg. Microbes Infect.">
        <title>Comprehensive subspecies identification of 175 nontuberculous mycobacteria species based on 7547 genomic profiles.</title>
        <authorList>
            <person name="Matsumoto Y."/>
            <person name="Kinjo T."/>
            <person name="Motooka D."/>
            <person name="Nabeya D."/>
            <person name="Jung N."/>
            <person name="Uechi K."/>
            <person name="Horii T."/>
            <person name="Iida T."/>
            <person name="Fujita J."/>
            <person name="Nakamura S."/>
        </authorList>
    </citation>
    <scope>NUCLEOTIDE SEQUENCE [LARGE SCALE GENOMIC DNA]</scope>
    <source>
        <strain evidence="5">JCM 13671</strain>
    </source>
</reference>
<feature type="region of interest" description="Disordered" evidence="3">
    <location>
        <begin position="181"/>
        <end position="223"/>
    </location>
</feature>
<feature type="DNA-binding region" description="H-T-H motif" evidence="2">
    <location>
        <begin position="32"/>
        <end position="51"/>
    </location>
</feature>
<keyword evidence="1 2" id="KW-0238">DNA-binding</keyword>
<dbReference type="EMBL" id="AP022612">
    <property type="protein sequence ID" value="BBZ36819.1"/>
    <property type="molecule type" value="Genomic_DNA"/>
</dbReference>
<reference evidence="5" key="2">
    <citation type="submission" date="2020-02" db="EMBL/GenBank/DDBJ databases">
        <authorList>
            <person name="Matsumoto Y."/>
            <person name="Motooka D."/>
            <person name="Nakamura S."/>
        </authorList>
    </citation>
    <scope>NUCLEOTIDE SEQUENCE</scope>
    <source>
        <strain evidence="5">JCM 13671</strain>
    </source>
</reference>